<feature type="transmembrane region" description="Helical" evidence="1">
    <location>
        <begin position="81"/>
        <end position="104"/>
    </location>
</feature>
<organism evidence="2">
    <name type="scientific">Culex pipiens</name>
    <name type="common">House mosquito</name>
    <dbReference type="NCBI Taxonomy" id="7175"/>
    <lineage>
        <taxon>Eukaryota</taxon>
        <taxon>Metazoa</taxon>
        <taxon>Ecdysozoa</taxon>
        <taxon>Arthropoda</taxon>
        <taxon>Hexapoda</taxon>
        <taxon>Insecta</taxon>
        <taxon>Pterygota</taxon>
        <taxon>Neoptera</taxon>
        <taxon>Endopterygota</taxon>
        <taxon>Diptera</taxon>
        <taxon>Nematocera</taxon>
        <taxon>Culicoidea</taxon>
        <taxon>Culicidae</taxon>
        <taxon>Culicinae</taxon>
        <taxon>Culicini</taxon>
        <taxon>Culex</taxon>
        <taxon>Culex</taxon>
    </lineage>
</organism>
<dbReference type="EMBL" id="HBUE01075907">
    <property type="protein sequence ID" value="CAG6474980.1"/>
    <property type="molecule type" value="Transcribed_RNA"/>
</dbReference>
<keyword evidence="1" id="KW-0812">Transmembrane</keyword>
<proteinExistence type="predicted"/>
<keyword evidence="1" id="KW-1133">Transmembrane helix</keyword>
<name>A0A8D8BH37_CULPI</name>
<sequence length="111" mass="12635">MKLAPSPEHHHPCQTFCDTVCHFFLSLFGWVNQIFVVAEVFVVQQLKKKWFPDPLFFFSGTRILQNWSSIGLVTLALPGPVGVLCLGKLLIILVFFFCLGTHGLQDWSLDR</sequence>
<evidence type="ECO:0000256" key="1">
    <source>
        <dbReference type="SAM" id="Phobius"/>
    </source>
</evidence>
<accession>A0A8D8BH37</accession>
<dbReference type="AlphaFoldDB" id="A0A8D8BH37"/>
<protein>
    <submittedName>
        <fullName evidence="2">(northern house mosquito) hypothetical protein</fullName>
    </submittedName>
</protein>
<feature type="transmembrane region" description="Helical" evidence="1">
    <location>
        <begin position="23"/>
        <end position="43"/>
    </location>
</feature>
<evidence type="ECO:0000313" key="2">
    <source>
        <dbReference type="EMBL" id="CAG6474980.1"/>
    </source>
</evidence>
<reference evidence="2" key="1">
    <citation type="submission" date="2021-05" db="EMBL/GenBank/DDBJ databases">
        <authorList>
            <person name="Alioto T."/>
            <person name="Alioto T."/>
            <person name="Gomez Garrido J."/>
        </authorList>
    </citation>
    <scope>NUCLEOTIDE SEQUENCE</scope>
</reference>
<keyword evidence="1" id="KW-0472">Membrane</keyword>